<dbReference type="EMBL" id="BIMW01000013">
    <property type="protein sequence ID" value="GCE92398.1"/>
    <property type="molecule type" value="Genomic_DNA"/>
</dbReference>
<accession>A0A5M3T4X1</accession>
<proteinExistence type="predicted"/>
<evidence type="ECO:0000313" key="2">
    <source>
        <dbReference type="EMBL" id="GCE92846.1"/>
    </source>
</evidence>
<protein>
    <submittedName>
        <fullName evidence="2">Uncharacterized protein</fullName>
    </submittedName>
</protein>
<name>A0A5M3T4X1_LIMPL</name>
<evidence type="ECO:0000313" key="1">
    <source>
        <dbReference type="EMBL" id="GCE92398.1"/>
    </source>
</evidence>
<comment type="caution">
    <text evidence="2">The sequence shown here is derived from an EMBL/GenBank/DDBJ whole genome shotgun (WGS) entry which is preliminary data.</text>
</comment>
<evidence type="ECO:0000313" key="3">
    <source>
        <dbReference type="Proteomes" id="UP000326169"/>
    </source>
</evidence>
<reference evidence="2 3" key="1">
    <citation type="journal article" date="2019" name="J Genomics">
        <title>The Draft Genome of a Hydrogen-producing Cyanobacterium, Arthrospira platensis NIES-46.</title>
        <authorList>
            <person name="Suzuki S."/>
            <person name="Yamaguchi H."/>
            <person name="Kawachi M."/>
        </authorList>
    </citation>
    <scope>NUCLEOTIDE SEQUENCE [LARGE SCALE GENOMIC DNA]</scope>
    <source>
        <strain evidence="2 3">NIES-46</strain>
    </source>
</reference>
<dbReference type="EMBL" id="BIMW01000042">
    <property type="protein sequence ID" value="GCE92846.1"/>
    <property type="molecule type" value="Genomic_DNA"/>
</dbReference>
<sequence length="39" mass="4478">MRSPATWQEYQALCEQRGEGSIPRLKYRSGFAKVDVAFT</sequence>
<keyword evidence="3" id="KW-1185">Reference proteome</keyword>
<dbReference type="Proteomes" id="UP000326169">
    <property type="component" value="Unassembled WGS sequence"/>
</dbReference>
<gene>
    <name evidence="1" type="ORF">NIES46_04380</name>
    <name evidence="2" type="ORF">NIES46_08890</name>
</gene>
<organism evidence="2 3">
    <name type="scientific">Limnospira platensis NIES-46</name>
    <dbReference type="NCBI Taxonomy" id="1236695"/>
    <lineage>
        <taxon>Bacteria</taxon>
        <taxon>Bacillati</taxon>
        <taxon>Cyanobacteriota</taxon>
        <taxon>Cyanophyceae</taxon>
        <taxon>Oscillatoriophycideae</taxon>
        <taxon>Oscillatoriales</taxon>
        <taxon>Sirenicapillariaceae</taxon>
        <taxon>Limnospira</taxon>
    </lineage>
</organism>